<evidence type="ECO:0000259" key="2">
    <source>
        <dbReference type="PROSITE" id="PS50090"/>
    </source>
</evidence>
<feature type="compositionally biased region" description="Basic and acidic residues" evidence="1">
    <location>
        <begin position="397"/>
        <end position="407"/>
    </location>
</feature>
<feature type="region of interest" description="Disordered" evidence="1">
    <location>
        <begin position="376"/>
        <end position="407"/>
    </location>
</feature>
<evidence type="ECO:0000313" key="3">
    <source>
        <dbReference type="EMBL" id="KAK6928123.1"/>
    </source>
</evidence>
<dbReference type="Proteomes" id="UP001370490">
    <property type="component" value="Unassembled WGS sequence"/>
</dbReference>
<dbReference type="InterPro" id="IPR001005">
    <property type="entry name" value="SANT/Myb"/>
</dbReference>
<dbReference type="AlphaFoldDB" id="A0AAN8VI91"/>
<feature type="region of interest" description="Disordered" evidence="1">
    <location>
        <begin position="301"/>
        <end position="321"/>
    </location>
</feature>
<evidence type="ECO:0000256" key="1">
    <source>
        <dbReference type="SAM" id="MobiDB-lite"/>
    </source>
</evidence>
<dbReference type="CDD" id="cd00167">
    <property type="entry name" value="SANT"/>
    <property type="match status" value="1"/>
</dbReference>
<organism evidence="3 4">
    <name type="scientific">Dillenia turbinata</name>
    <dbReference type="NCBI Taxonomy" id="194707"/>
    <lineage>
        <taxon>Eukaryota</taxon>
        <taxon>Viridiplantae</taxon>
        <taxon>Streptophyta</taxon>
        <taxon>Embryophyta</taxon>
        <taxon>Tracheophyta</taxon>
        <taxon>Spermatophyta</taxon>
        <taxon>Magnoliopsida</taxon>
        <taxon>eudicotyledons</taxon>
        <taxon>Gunneridae</taxon>
        <taxon>Pentapetalae</taxon>
        <taxon>Dilleniales</taxon>
        <taxon>Dilleniaceae</taxon>
        <taxon>Dillenia</taxon>
    </lineage>
</organism>
<feature type="domain" description="Myb-like" evidence="2">
    <location>
        <begin position="239"/>
        <end position="286"/>
    </location>
</feature>
<reference evidence="3 4" key="1">
    <citation type="submission" date="2023-12" db="EMBL/GenBank/DDBJ databases">
        <title>A high-quality genome assembly for Dillenia turbinata (Dilleniales).</title>
        <authorList>
            <person name="Chanderbali A."/>
        </authorList>
    </citation>
    <scope>NUCLEOTIDE SEQUENCE [LARGE SCALE GENOMIC DNA]</scope>
    <source>
        <strain evidence="3">LSX21</strain>
        <tissue evidence="3">Leaf</tissue>
    </source>
</reference>
<dbReference type="PROSITE" id="PS50090">
    <property type="entry name" value="MYB_LIKE"/>
    <property type="match status" value="1"/>
</dbReference>
<feature type="compositionally biased region" description="Acidic residues" evidence="1">
    <location>
        <begin position="303"/>
        <end position="321"/>
    </location>
</feature>
<proteinExistence type="predicted"/>
<gene>
    <name evidence="3" type="ORF">RJ641_006714</name>
</gene>
<dbReference type="PANTHER" id="PTHR46872">
    <property type="entry name" value="DNA BINDING PROTEIN"/>
    <property type="match status" value="1"/>
</dbReference>
<protein>
    <submittedName>
        <fullName evidence="3">SANT/Myb domain</fullName>
    </submittedName>
</protein>
<dbReference type="EMBL" id="JBAMMX010000014">
    <property type="protein sequence ID" value="KAK6928123.1"/>
    <property type="molecule type" value="Genomic_DNA"/>
</dbReference>
<dbReference type="SUPFAM" id="SSF46689">
    <property type="entry name" value="Homeodomain-like"/>
    <property type="match status" value="1"/>
</dbReference>
<sequence length="407" mass="46102">MVVVLMCSHVIIFENYGYDHLDGDGEDSFSKSHDIGRFTFDSLTEVSNGVDKEFETSDPDSISSFYWPTGCTFGKDGELEEGFNMSFFPSLFESDLYGRPLVEFDELRSPISDSHDRKSVPVGPDHQAFVPEWIGDYVKKSDSPSVYFASLSFGIPDANEYVRKWMGTCILPLPALESSVDGCCLNRVRNCCCCIDLGSIRCVRQHITEARKKLRESLGKDIFQVLGFSDMGEEVAREWSEEEEEIFHEVVMSYPASMGKNFWDHLPIMFPSRTRKELVSYYFNVYMLRKRAKQNRVEPLNIDSDDDEWQGSELGTEEEDENSIMLCPHDQEVPAYSQDASDEIVYNAKGYTGSRKLIGGADGRCTDDVTEFSSGNFTGDWSPDMNFELSGDFPGTKNEDDKQENDG</sequence>
<dbReference type="SMART" id="SM00717">
    <property type="entry name" value="SANT"/>
    <property type="match status" value="1"/>
</dbReference>
<keyword evidence="4" id="KW-1185">Reference proteome</keyword>
<comment type="caution">
    <text evidence="3">The sequence shown here is derived from an EMBL/GenBank/DDBJ whole genome shotgun (WGS) entry which is preliminary data.</text>
</comment>
<dbReference type="Gene3D" id="1.10.10.60">
    <property type="entry name" value="Homeodomain-like"/>
    <property type="match status" value="1"/>
</dbReference>
<dbReference type="InterPro" id="IPR009057">
    <property type="entry name" value="Homeodomain-like_sf"/>
</dbReference>
<dbReference type="PANTHER" id="PTHR46872:SF4">
    <property type="entry name" value="MYB-LIKE DOMAIN-CONTAINING PROTEIN"/>
    <property type="match status" value="1"/>
</dbReference>
<dbReference type="Pfam" id="PF00249">
    <property type="entry name" value="Myb_DNA-binding"/>
    <property type="match status" value="1"/>
</dbReference>
<evidence type="ECO:0000313" key="4">
    <source>
        <dbReference type="Proteomes" id="UP001370490"/>
    </source>
</evidence>
<accession>A0AAN8VI91</accession>
<name>A0AAN8VI91_9MAGN</name>